<reference evidence="1 2" key="1">
    <citation type="submission" date="2019-07" db="EMBL/GenBank/DDBJ databases">
        <title>Whole genome shotgun sequence of Empedobacter brevis NBRC 14943.</title>
        <authorList>
            <person name="Hosoyama A."/>
            <person name="Uohara A."/>
            <person name="Ohji S."/>
            <person name="Ichikawa N."/>
        </authorList>
    </citation>
    <scope>NUCLEOTIDE SEQUENCE [LARGE SCALE GENOMIC DNA]</scope>
    <source>
        <strain evidence="1 2">NBRC 14943</strain>
    </source>
</reference>
<evidence type="ECO:0000313" key="2">
    <source>
        <dbReference type="Proteomes" id="UP000321245"/>
    </source>
</evidence>
<protein>
    <submittedName>
        <fullName evidence="1">Uncharacterized protein</fullName>
    </submittedName>
</protein>
<dbReference type="AlphaFoldDB" id="A0A511NED3"/>
<dbReference type="Proteomes" id="UP000321245">
    <property type="component" value="Unassembled WGS sequence"/>
</dbReference>
<keyword evidence="2" id="KW-1185">Reference proteome</keyword>
<evidence type="ECO:0000313" key="1">
    <source>
        <dbReference type="EMBL" id="GEM51180.1"/>
    </source>
</evidence>
<accession>A0A511NED3</accession>
<sequence length="56" mass="6153">MKAETSLNPFGLITDNALITKCCNKNTIKNNAESAIANFLPIDDFSNDSFAIKQFV</sequence>
<name>A0A511NED3_9FLAO</name>
<gene>
    <name evidence="1" type="ORF">EB1_09700</name>
</gene>
<dbReference type="EMBL" id="BJXC01000005">
    <property type="protein sequence ID" value="GEM51180.1"/>
    <property type="molecule type" value="Genomic_DNA"/>
</dbReference>
<organism evidence="1 2">
    <name type="scientific">Empedobacter brevis NBRC 14943 = ATCC 43319</name>
    <dbReference type="NCBI Taxonomy" id="1218108"/>
    <lineage>
        <taxon>Bacteria</taxon>
        <taxon>Pseudomonadati</taxon>
        <taxon>Bacteroidota</taxon>
        <taxon>Flavobacteriia</taxon>
        <taxon>Flavobacteriales</taxon>
        <taxon>Weeksellaceae</taxon>
        <taxon>Empedobacter</taxon>
    </lineage>
</organism>
<comment type="caution">
    <text evidence="1">The sequence shown here is derived from an EMBL/GenBank/DDBJ whole genome shotgun (WGS) entry which is preliminary data.</text>
</comment>
<proteinExistence type="predicted"/>